<dbReference type="Proteomes" id="UP000499080">
    <property type="component" value="Unassembled WGS sequence"/>
</dbReference>
<dbReference type="EMBL" id="BGPR01000461">
    <property type="protein sequence ID" value="GBM21505.1"/>
    <property type="molecule type" value="Genomic_DNA"/>
</dbReference>
<comment type="caution">
    <text evidence="1">The sequence shown here is derived from an EMBL/GenBank/DDBJ whole genome shotgun (WGS) entry which is preliminary data.</text>
</comment>
<gene>
    <name evidence="1" type="ORF">AVEN_249930_1</name>
</gene>
<evidence type="ECO:0000313" key="1">
    <source>
        <dbReference type="EMBL" id="GBM21505.1"/>
    </source>
</evidence>
<protein>
    <submittedName>
        <fullName evidence="1">Uncharacterized protein</fullName>
    </submittedName>
</protein>
<organism evidence="1 2">
    <name type="scientific">Araneus ventricosus</name>
    <name type="common">Orbweaver spider</name>
    <name type="synonym">Epeira ventricosa</name>
    <dbReference type="NCBI Taxonomy" id="182803"/>
    <lineage>
        <taxon>Eukaryota</taxon>
        <taxon>Metazoa</taxon>
        <taxon>Ecdysozoa</taxon>
        <taxon>Arthropoda</taxon>
        <taxon>Chelicerata</taxon>
        <taxon>Arachnida</taxon>
        <taxon>Araneae</taxon>
        <taxon>Araneomorphae</taxon>
        <taxon>Entelegynae</taxon>
        <taxon>Araneoidea</taxon>
        <taxon>Araneidae</taxon>
        <taxon>Araneus</taxon>
    </lineage>
</organism>
<dbReference type="AlphaFoldDB" id="A0A4Y2E0V9"/>
<reference evidence="1 2" key="1">
    <citation type="journal article" date="2019" name="Sci. Rep.">
        <title>Orb-weaving spider Araneus ventricosus genome elucidates the spidroin gene catalogue.</title>
        <authorList>
            <person name="Kono N."/>
            <person name="Nakamura H."/>
            <person name="Ohtoshi R."/>
            <person name="Moran D.A.P."/>
            <person name="Shinohara A."/>
            <person name="Yoshida Y."/>
            <person name="Fujiwara M."/>
            <person name="Mori M."/>
            <person name="Tomita M."/>
            <person name="Arakawa K."/>
        </authorList>
    </citation>
    <scope>NUCLEOTIDE SEQUENCE [LARGE SCALE GENOMIC DNA]</scope>
</reference>
<evidence type="ECO:0000313" key="2">
    <source>
        <dbReference type="Proteomes" id="UP000499080"/>
    </source>
</evidence>
<sequence>MNGPQIPVNGMYQLWGCVPVGIPVLWVPALSGRALVNGDVPPFLGCTSLRDVPAFRDVRRPGMYPGTECTSSFRWDVPVNGPNVFHGCTSERGCTSEWGCTNSALSLSGDVLVSQGCTSV</sequence>
<proteinExistence type="predicted"/>
<keyword evidence="2" id="KW-1185">Reference proteome</keyword>
<name>A0A4Y2E0V9_ARAVE</name>
<accession>A0A4Y2E0V9</accession>